<proteinExistence type="predicted"/>
<gene>
    <name evidence="1" type="ORF">H6G03_36200</name>
</gene>
<dbReference type="EMBL" id="JACJPW010000209">
    <property type="protein sequence ID" value="MBD2186434.1"/>
    <property type="molecule type" value="Genomic_DNA"/>
</dbReference>
<evidence type="ECO:0000313" key="2">
    <source>
        <dbReference type="Proteomes" id="UP000641646"/>
    </source>
</evidence>
<reference evidence="1" key="2">
    <citation type="submission" date="2020-08" db="EMBL/GenBank/DDBJ databases">
        <authorList>
            <person name="Chen M."/>
            <person name="Teng W."/>
            <person name="Zhao L."/>
            <person name="Hu C."/>
            <person name="Zhou Y."/>
            <person name="Han B."/>
            <person name="Song L."/>
            <person name="Shu W."/>
        </authorList>
    </citation>
    <scope>NUCLEOTIDE SEQUENCE</scope>
    <source>
        <strain evidence="1">FACHB-1375</strain>
    </source>
</reference>
<reference evidence="1" key="1">
    <citation type="journal article" date="2015" name="ISME J.">
        <title>Draft Genome Sequence of Streptomyces incarnatus NRRL8089, which Produces the Nucleoside Antibiotic Sinefungin.</title>
        <authorList>
            <person name="Oshima K."/>
            <person name="Hattori M."/>
            <person name="Shimizu H."/>
            <person name="Fukuda K."/>
            <person name="Nemoto M."/>
            <person name="Inagaki K."/>
            <person name="Tamura T."/>
        </authorList>
    </citation>
    <scope>NUCLEOTIDE SEQUENCE</scope>
    <source>
        <strain evidence="1">FACHB-1375</strain>
    </source>
</reference>
<organism evidence="1 2">
    <name type="scientific">Aerosakkonema funiforme FACHB-1375</name>
    <dbReference type="NCBI Taxonomy" id="2949571"/>
    <lineage>
        <taxon>Bacteria</taxon>
        <taxon>Bacillati</taxon>
        <taxon>Cyanobacteriota</taxon>
        <taxon>Cyanophyceae</taxon>
        <taxon>Oscillatoriophycideae</taxon>
        <taxon>Aerosakkonematales</taxon>
        <taxon>Aerosakkonemataceae</taxon>
        <taxon>Aerosakkonema</taxon>
    </lineage>
</organism>
<evidence type="ECO:0000313" key="1">
    <source>
        <dbReference type="EMBL" id="MBD2186434.1"/>
    </source>
</evidence>
<dbReference type="AlphaFoldDB" id="A0A926VPW1"/>
<comment type="caution">
    <text evidence="1">The sequence shown here is derived from an EMBL/GenBank/DDBJ whole genome shotgun (WGS) entry which is preliminary data.</text>
</comment>
<accession>A0A926VPW1</accession>
<name>A0A926VPW1_9CYAN</name>
<protein>
    <submittedName>
        <fullName evidence="1">Uncharacterized protein</fullName>
    </submittedName>
</protein>
<dbReference type="Proteomes" id="UP000641646">
    <property type="component" value="Unassembled WGS sequence"/>
</dbReference>
<sequence>MEIAKHHIFQPGNDPIFVELIEVPTDSNSFIYCTSAESTAAVSSRTKVIDTV</sequence>
<keyword evidence="2" id="KW-1185">Reference proteome</keyword>